<dbReference type="Proteomes" id="UP000886786">
    <property type="component" value="Unassembled WGS sequence"/>
</dbReference>
<evidence type="ECO:0000313" key="1">
    <source>
        <dbReference type="EMBL" id="HIQ90649.1"/>
    </source>
</evidence>
<dbReference type="InterPro" id="IPR046733">
    <property type="entry name" value="DUF6625"/>
</dbReference>
<dbReference type="AlphaFoldDB" id="A0A9D1CYI4"/>
<reference evidence="1" key="2">
    <citation type="journal article" date="2021" name="PeerJ">
        <title>Extensive microbial diversity within the chicken gut microbiome revealed by metagenomics and culture.</title>
        <authorList>
            <person name="Gilroy R."/>
            <person name="Ravi A."/>
            <person name="Getino M."/>
            <person name="Pursley I."/>
            <person name="Horton D.L."/>
            <person name="Alikhan N.F."/>
            <person name="Baker D."/>
            <person name="Gharbi K."/>
            <person name="Hall N."/>
            <person name="Watson M."/>
            <person name="Adriaenssens E.M."/>
            <person name="Foster-Nyarko E."/>
            <person name="Jarju S."/>
            <person name="Secka A."/>
            <person name="Antonio M."/>
            <person name="Oren A."/>
            <person name="Chaudhuri R.R."/>
            <person name="La Ragione R."/>
            <person name="Hildebrand F."/>
            <person name="Pallen M.J."/>
        </authorList>
    </citation>
    <scope>NUCLEOTIDE SEQUENCE</scope>
    <source>
        <strain evidence="1">CHK147-3167</strain>
    </source>
</reference>
<reference evidence="1" key="1">
    <citation type="submission" date="2020-10" db="EMBL/GenBank/DDBJ databases">
        <authorList>
            <person name="Gilroy R."/>
        </authorList>
    </citation>
    <scope>NUCLEOTIDE SEQUENCE</scope>
    <source>
        <strain evidence="1">CHK147-3167</strain>
    </source>
</reference>
<proteinExistence type="predicted"/>
<accession>A0A9D1CYI4</accession>
<protein>
    <submittedName>
        <fullName evidence="1">Uncharacterized protein</fullName>
    </submittedName>
</protein>
<dbReference type="EMBL" id="DVFV01000064">
    <property type="protein sequence ID" value="HIQ90649.1"/>
    <property type="molecule type" value="Genomic_DNA"/>
</dbReference>
<evidence type="ECO:0000313" key="2">
    <source>
        <dbReference type="Proteomes" id="UP000886786"/>
    </source>
</evidence>
<sequence length="321" mass="38653">MKKIKIIIPYFGKFPKFFPYFLMTAKWNSKIDFLIVTDQELSGLEAFNINNITFQKTTLNELKEKIQRKFDFEVSLNTAYKLCDFKPAYGYIFSDECEGYDYWGFCDTDILLGDVYQFLEQHDFFNQNYDRYGLLGHLQIYKNSEDVNNLFKSGDGLNYRLNYKNVFTSSQNFIFDESLGIQKLFENAKMKQLQVECFDDIDISHFAFRRYGEEDPRRYYYWSDKDGLESHEVQDGVIIIKKPLYVHFQKRKLICPNFDMSSFYVVPNQVIHGEKLSIDSILQNTKNRFYWEYKKYSFFKRFNREKWSVPFILHKLKMKRG</sequence>
<comment type="caution">
    <text evidence="1">The sequence shown here is derived from an EMBL/GenBank/DDBJ whole genome shotgun (WGS) entry which is preliminary data.</text>
</comment>
<dbReference type="Pfam" id="PF20330">
    <property type="entry name" value="DUF6625"/>
    <property type="match status" value="1"/>
</dbReference>
<name>A0A9D1CYI4_9FIRM</name>
<organism evidence="1 2">
    <name type="scientific">Candidatus Coprosoma intestinipullorum</name>
    <dbReference type="NCBI Taxonomy" id="2840752"/>
    <lineage>
        <taxon>Bacteria</taxon>
        <taxon>Bacillati</taxon>
        <taxon>Bacillota</taxon>
        <taxon>Bacillota incertae sedis</taxon>
        <taxon>Candidatus Coprosoma</taxon>
    </lineage>
</organism>
<gene>
    <name evidence="1" type="ORF">IAB27_03360</name>
</gene>